<evidence type="ECO:0000313" key="3">
    <source>
        <dbReference type="Proteomes" id="UP000002051"/>
    </source>
</evidence>
<protein>
    <submittedName>
        <fullName evidence="1">Transmembrane protein, putative</fullName>
    </submittedName>
</protein>
<evidence type="ECO:0000313" key="2">
    <source>
        <dbReference type="EnsemblPlants" id="KEH43529"/>
    </source>
</evidence>
<dbReference type="EnsemblPlants" id="KEH43529">
    <property type="protein sequence ID" value="KEH43529"/>
    <property type="gene ID" value="MTR_1g095550"/>
</dbReference>
<dbReference type="EMBL" id="CM001217">
    <property type="protein sequence ID" value="KEH43529.1"/>
    <property type="molecule type" value="Genomic_DNA"/>
</dbReference>
<dbReference type="Proteomes" id="UP000002051">
    <property type="component" value="Unassembled WGS sequence"/>
</dbReference>
<proteinExistence type="predicted"/>
<dbReference type="HOGENOM" id="CLU_2816193_0_0_1"/>
<evidence type="ECO:0000313" key="1">
    <source>
        <dbReference type="EMBL" id="KEH43529.1"/>
    </source>
</evidence>
<name>A0A072VNE3_MEDTR</name>
<organism evidence="1 3">
    <name type="scientific">Medicago truncatula</name>
    <name type="common">Barrel medic</name>
    <name type="synonym">Medicago tribuloides</name>
    <dbReference type="NCBI Taxonomy" id="3880"/>
    <lineage>
        <taxon>Eukaryota</taxon>
        <taxon>Viridiplantae</taxon>
        <taxon>Streptophyta</taxon>
        <taxon>Embryophyta</taxon>
        <taxon>Tracheophyta</taxon>
        <taxon>Spermatophyta</taxon>
        <taxon>Magnoliopsida</taxon>
        <taxon>eudicotyledons</taxon>
        <taxon>Gunneridae</taxon>
        <taxon>Pentapetalae</taxon>
        <taxon>rosids</taxon>
        <taxon>fabids</taxon>
        <taxon>Fabales</taxon>
        <taxon>Fabaceae</taxon>
        <taxon>Papilionoideae</taxon>
        <taxon>50 kb inversion clade</taxon>
        <taxon>NPAAA clade</taxon>
        <taxon>Hologalegina</taxon>
        <taxon>IRL clade</taxon>
        <taxon>Trifolieae</taxon>
        <taxon>Medicago</taxon>
    </lineage>
</organism>
<dbReference type="AlphaFoldDB" id="A0A072VNE3"/>
<reference evidence="1 3" key="2">
    <citation type="journal article" date="2014" name="BMC Genomics">
        <title>An improved genome release (version Mt4.0) for the model legume Medicago truncatula.</title>
        <authorList>
            <person name="Tang H."/>
            <person name="Krishnakumar V."/>
            <person name="Bidwell S."/>
            <person name="Rosen B."/>
            <person name="Chan A."/>
            <person name="Zhou S."/>
            <person name="Gentzbittel L."/>
            <person name="Childs K.L."/>
            <person name="Yandell M."/>
            <person name="Gundlach H."/>
            <person name="Mayer K.F."/>
            <person name="Schwartz D.C."/>
            <person name="Town C.D."/>
        </authorList>
    </citation>
    <scope>GENOME REANNOTATION</scope>
    <source>
        <strain evidence="1">A17</strain>
        <strain evidence="2 3">cv. Jemalong A17</strain>
    </source>
</reference>
<sequence length="67" mass="7828">MVGHPVHVSCDLSLSLKFSNFLPTRSRLRQKASLLHNQRSNWCMLLCCCWRSRTVHLWDIVDENCAN</sequence>
<reference evidence="1 3" key="1">
    <citation type="journal article" date="2011" name="Nature">
        <title>The Medicago genome provides insight into the evolution of rhizobial symbioses.</title>
        <authorList>
            <person name="Young N.D."/>
            <person name="Debelle F."/>
            <person name="Oldroyd G.E."/>
            <person name="Geurts R."/>
            <person name="Cannon S.B."/>
            <person name="Udvardi M.K."/>
            <person name="Benedito V.A."/>
            <person name="Mayer K.F."/>
            <person name="Gouzy J."/>
            <person name="Schoof H."/>
            <person name="Van de Peer Y."/>
            <person name="Proost S."/>
            <person name="Cook D.R."/>
            <person name="Meyers B.C."/>
            <person name="Spannagl M."/>
            <person name="Cheung F."/>
            <person name="De Mita S."/>
            <person name="Krishnakumar V."/>
            <person name="Gundlach H."/>
            <person name="Zhou S."/>
            <person name="Mudge J."/>
            <person name="Bharti A.K."/>
            <person name="Murray J.D."/>
            <person name="Naoumkina M.A."/>
            <person name="Rosen B."/>
            <person name="Silverstein K.A."/>
            <person name="Tang H."/>
            <person name="Rombauts S."/>
            <person name="Zhao P.X."/>
            <person name="Zhou P."/>
            <person name="Barbe V."/>
            <person name="Bardou P."/>
            <person name="Bechner M."/>
            <person name="Bellec A."/>
            <person name="Berger A."/>
            <person name="Berges H."/>
            <person name="Bidwell S."/>
            <person name="Bisseling T."/>
            <person name="Choisne N."/>
            <person name="Couloux A."/>
            <person name="Denny R."/>
            <person name="Deshpande S."/>
            <person name="Dai X."/>
            <person name="Doyle J.J."/>
            <person name="Dudez A.M."/>
            <person name="Farmer A.D."/>
            <person name="Fouteau S."/>
            <person name="Franken C."/>
            <person name="Gibelin C."/>
            <person name="Gish J."/>
            <person name="Goldstein S."/>
            <person name="Gonzalez A.J."/>
            <person name="Green P.J."/>
            <person name="Hallab A."/>
            <person name="Hartog M."/>
            <person name="Hua A."/>
            <person name="Humphray S.J."/>
            <person name="Jeong D.H."/>
            <person name="Jing Y."/>
            <person name="Jocker A."/>
            <person name="Kenton S.M."/>
            <person name="Kim D.J."/>
            <person name="Klee K."/>
            <person name="Lai H."/>
            <person name="Lang C."/>
            <person name="Lin S."/>
            <person name="Macmil S.L."/>
            <person name="Magdelenat G."/>
            <person name="Matthews L."/>
            <person name="McCorrison J."/>
            <person name="Monaghan E.L."/>
            <person name="Mun J.H."/>
            <person name="Najar F.Z."/>
            <person name="Nicholson C."/>
            <person name="Noirot C."/>
            <person name="O'Bleness M."/>
            <person name="Paule C.R."/>
            <person name="Poulain J."/>
            <person name="Prion F."/>
            <person name="Qin B."/>
            <person name="Qu C."/>
            <person name="Retzel E.F."/>
            <person name="Riddle C."/>
            <person name="Sallet E."/>
            <person name="Samain S."/>
            <person name="Samson N."/>
            <person name="Sanders I."/>
            <person name="Saurat O."/>
            <person name="Scarpelli C."/>
            <person name="Schiex T."/>
            <person name="Segurens B."/>
            <person name="Severin A.J."/>
            <person name="Sherrier D.J."/>
            <person name="Shi R."/>
            <person name="Sims S."/>
            <person name="Singer S.R."/>
            <person name="Sinharoy S."/>
            <person name="Sterck L."/>
            <person name="Viollet A."/>
            <person name="Wang B.B."/>
            <person name="Wang K."/>
            <person name="Wang M."/>
            <person name="Wang X."/>
            <person name="Warfsmann J."/>
            <person name="Weissenbach J."/>
            <person name="White D.D."/>
            <person name="White J.D."/>
            <person name="Wiley G.B."/>
            <person name="Wincker P."/>
            <person name="Xing Y."/>
            <person name="Yang L."/>
            <person name="Yao Z."/>
            <person name="Ying F."/>
            <person name="Zhai J."/>
            <person name="Zhou L."/>
            <person name="Zuber A."/>
            <person name="Denarie J."/>
            <person name="Dixon R.A."/>
            <person name="May G.D."/>
            <person name="Schwartz D.C."/>
            <person name="Rogers J."/>
            <person name="Quetier F."/>
            <person name="Town C.D."/>
            <person name="Roe B.A."/>
        </authorList>
    </citation>
    <scope>NUCLEOTIDE SEQUENCE [LARGE SCALE GENOMIC DNA]</scope>
    <source>
        <strain evidence="1">A17</strain>
        <strain evidence="2 3">cv. Jemalong A17</strain>
    </source>
</reference>
<keyword evidence="1" id="KW-0812">Transmembrane</keyword>
<gene>
    <name evidence="1" type="ordered locus">MTR_1g095550</name>
</gene>
<reference evidence="2" key="3">
    <citation type="submission" date="2015-04" db="UniProtKB">
        <authorList>
            <consortium name="EnsemblPlants"/>
        </authorList>
    </citation>
    <scope>IDENTIFICATION</scope>
    <source>
        <strain evidence="2">cv. Jemalong A17</strain>
    </source>
</reference>
<keyword evidence="1" id="KW-0472">Membrane</keyword>
<accession>A0A072VNE3</accession>
<keyword evidence="3" id="KW-1185">Reference proteome</keyword>